<proteinExistence type="predicted"/>
<gene>
    <name evidence="2" type="ORF">JCM21738_2225</name>
</gene>
<comment type="caution">
    <text evidence="2">The sequence shown here is derived from an EMBL/GenBank/DDBJ whole genome shotgun (WGS) entry which is preliminary data.</text>
</comment>
<evidence type="ECO:0000313" key="2">
    <source>
        <dbReference type="EMBL" id="GAE45427.1"/>
    </source>
</evidence>
<protein>
    <recommendedName>
        <fullName evidence="4">Sugar ABC transporter permease</fullName>
    </recommendedName>
</protein>
<sequence length="52" mass="5903">MKKNTGIIDRLLLFTLIPTVFIALYLIFIWSPAERIMGASQKIFYFHVGSAG</sequence>
<organism evidence="2 3">
    <name type="scientific">Mesobacillus boroniphilus JCM 21738</name>
    <dbReference type="NCBI Taxonomy" id="1294265"/>
    <lineage>
        <taxon>Bacteria</taxon>
        <taxon>Bacillati</taxon>
        <taxon>Bacillota</taxon>
        <taxon>Bacilli</taxon>
        <taxon>Bacillales</taxon>
        <taxon>Bacillaceae</taxon>
        <taxon>Mesobacillus</taxon>
    </lineage>
</organism>
<dbReference type="RefSeq" id="WP_243462958.1">
    <property type="nucleotide sequence ID" value="NZ_BAUW01000022.1"/>
</dbReference>
<dbReference type="AlphaFoldDB" id="W4RMT8"/>
<name>W4RMT8_9BACI</name>
<keyword evidence="3" id="KW-1185">Reference proteome</keyword>
<keyword evidence="1" id="KW-1133">Transmembrane helix</keyword>
<keyword evidence="1" id="KW-0812">Transmembrane</keyword>
<dbReference type="EMBL" id="BAUW01000022">
    <property type="protein sequence ID" value="GAE45427.1"/>
    <property type="molecule type" value="Genomic_DNA"/>
</dbReference>
<dbReference type="Proteomes" id="UP000018949">
    <property type="component" value="Unassembled WGS sequence"/>
</dbReference>
<keyword evidence="1" id="KW-0472">Membrane</keyword>
<accession>W4RMT8</accession>
<feature type="transmembrane region" description="Helical" evidence="1">
    <location>
        <begin position="12"/>
        <end position="30"/>
    </location>
</feature>
<evidence type="ECO:0000256" key="1">
    <source>
        <dbReference type="SAM" id="Phobius"/>
    </source>
</evidence>
<evidence type="ECO:0000313" key="3">
    <source>
        <dbReference type="Proteomes" id="UP000018949"/>
    </source>
</evidence>
<reference evidence="2 3" key="1">
    <citation type="submission" date="2013-12" db="EMBL/GenBank/DDBJ databases">
        <title>NBRP : Genome information of microbial organism related human and environment.</title>
        <authorList>
            <person name="Hattori M."/>
            <person name="Oshima K."/>
            <person name="Inaba H."/>
            <person name="Suda W."/>
            <person name="Sakamoto M."/>
            <person name="Iino T."/>
            <person name="Kitahara M."/>
            <person name="Oshida Y."/>
            <person name="Iida T."/>
            <person name="Kudo T."/>
            <person name="Itoh T."/>
            <person name="Ahmed I."/>
            <person name="Ohkuma M."/>
        </authorList>
    </citation>
    <scope>NUCLEOTIDE SEQUENCE [LARGE SCALE GENOMIC DNA]</scope>
    <source>
        <strain evidence="2 3">JCM 21738</strain>
    </source>
</reference>
<evidence type="ECO:0008006" key="4">
    <source>
        <dbReference type="Google" id="ProtNLM"/>
    </source>
</evidence>